<dbReference type="InterPro" id="IPR036397">
    <property type="entry name" value="RNaseH_sf"/>
</dbReference>
<reference evidence="1 2" key="1">
    <citation type="journal article" date="2021" name="Elife">
        <title>Chloroplast acquisition without the gene transfer in kleptoplastic sea slugs, Plakobranchus ocellatus.</title>
        <authorList>
            <person name="Maeda T."/>
            <person name="Takahashi S."/>
            <person name="Yoshida T."/>
            <person name="Shimamura S."/>
            <person name="Takaki Y."/>
            <person name="Nagai Y."/>
            <person name="Toyoda A."/>
            <person name="Suzuki Y."/>
            <person name="Arimoto A."/>
            <person name="Ishii H."/>
            <person name="Satoh N."/>
            <person name="Nishiyama T."/>
            <person name="Hasebe M."/>
            <person name="Maruyama T."/>
            <person name="Minagawa J."/>
            <person name="Obokata J."/>
            <person name="Shigenobu S."/>
        </authorList>
    </citation>
    <scope>NUCLEOTIDE SEQUENCE [LARGE SCALE GENOMIC DNA]</scope>
</reference>
<dbReference type="Proteomes" id="UP000762676">
    <property type="component" value="Unassembled WGS sequence"/>
</dbReference>
<dbReference type="Gene3D" id="3.30.420.10">
    <property type="entry name" value="Ribonuclease H-like superfamily/Ribonuclease H"/>
    <property type="match status" value="1"/>
</dbReference>
<dbReference type="EMBL" id="BMAT01004487">
    <property type="protein sequence ID" value="GFR74383.1"/>
    <property type="molecule type" value="Genomic_DNA"/>
</dbReference>
<dbReference type="PANTHER" id="PTHR46060:SF1">
    <property type="entry name" value="MARINER MOS1 TRANSPOSASE-LIKE PROTEIN"/>
    <property type="match status" value="1"/>
</dbReference>
<evidence type="ECO:0000313" key="1">
    <source>
        <dbReference type="EMBL" id="GFR74383.1"/>
    </source>
</evidence>
<comment type="caution">
    <text evidence="1">The sequence shown here is derived from an EMBL/GenBank/DDBJ whole genome shotgun (WGS) entry which is preliminary data.</text>
</comment>
<dbReference type="PANTHER" id="PTHR46060">
    <property type="entry name" value="MARINER MOS1 TRANSPOSASE-LIKE PROTEIN"/>
    <property type="match status" value="1"/>
</dbReference>
<proteinExistence type="predicted"/>
<sequence>MYRKCCSSNGNETKYEVEKYYVEALRFPRSQFYTGAGAVPRQPAAALHCSGYNAARYCQTLDKLREAIRRKRPRQLTIGVILQHDNATPHTARVTQGWLEKCGWEILPHPPHSPDLAATEA</sequence>
<dbReference type="GO" id="GO:0003676">
    <property type="term" value="F:nucleic acid binding"/>
    <property type="evidence" value="ECO:0007669"/>
    <property type="project" value="InterPro"/>
</dbReference>
<gene>
    <name evidence="1" type="ORF">ElyMa_002161300</name>
</gene>
<name>A0AAV4FM42_9GAST</name>
<dbReference type="InterPro" id="IPR052709">
    <property type="entry name" value="Transposase-MT_Hybrid"/>
</dbReference>
<protein>
    <submittedName>
        <fullName evidence="1">Histone-lysine N-methyltransferase SETMAR</fullName>
    </submittedName>
</protein>
<dbReference type="AlphaFoldDB" id="A0AAV4FM42"/>
<keyword evidence="2" id="KW-1185">Reference proteome</keyword>
<evidence type="ECO:0000313" key="2">
    <source>
        <dbReference type="Proteomes" id="UP000762676"/>
    </source>
</evidence>
<organism evidence="1 2">
    <name type="scientific">Elysia marginata</name>
    <dbReference type="NCBI Taxonomy" id="1093978"/>
    <lineage>
        <taxon>Eukaryota</taxon>
        <taxon>Metazoa</taxon>
        <taxon>Spiralia</taxon>
        <taxon>Lophotrochozoa</taxon>
        <taxon>Mollusca</taxon>
        <taxon>Gastropoda</taxon>
        <taxon>Heterobranchia</taxon>
        <taxon>Euthyneura</taxon>
        <taxon>Panpulmonata</taxon>
        <taxon>Sacoglossa</taxon>
        <taxon>Placobranchoidea</taxon>
        <taxon>Plakobranchidae</taxon>
        <taxon>Elysia</taxon>
    </lineage>
</organism>
<accession>A0AAV4FM42</accession>